<keyword evidence="1" id="KW-0808">Transferase</keyword>
<dbReference type="RefSeq" id="WP_141970305.1">
    <property type="nucleotide sequence ID" value="NZ_VFPO01000001.1"/>
</dbReference>
<dbReference type="InterPro" id="IPR000092">
    <property type="entry name" value="Polyprenyl_synt"/>
</dbReference>
<evidence type="ECO:0000313" key="3">
    <source>
        <dbReference type="Proteomes" id="UP000316706"/>
    </source>
</evidence>
<dbReference type="GO" id="GO:0008299">
    <property type="term" value="P:isoprenoid biosynthetic process"/>
    <property type="evidence" value="ECO:0007669"/>
    <property type="project" value="InterPro"/>
</dbReference>
<dbReference type="Pfam" id="PF00348">
    <property type="entry name" value="polyprenyl_synt"/>
    <property type="match status" value="1"/>
</dbReference>
<dbReference type="Proteomes" id="UP000316706">
    <property type="component" value="Unassembled WGS sequence"/>
</dbReference>
<dbReference type="SUPFAM" id="SSF48576">
    <property type="entry name" value="Terpenoid synthases"/>
    <property type="match status" value="1"/>
</dbReference>
<dbReference type="EMBL" id="VFPO01000001">
    <property type="protein sequence ID" value="TQM69855.1"/>
    <property type="molecule type" value="Genomic_DNA"/>
</dbReference>
<sequence>MDEGVFGKAARERAIAGIETEMERLCELLAEGMGLGLGEGREMVGGAMSEFLAEFFDLVRAKGSRRGMEGMITLPLLVHGAETGSADLHRTPARAVAVIHLLWWAAARHLDDLTDAPAAPAAGNVAAGKKILTALAVGSHLPARLVADLPLSGEVRARLGDEVSRGWLDAVDGQLRDLTERAPAATPQSVLRSYEGKTGAPYAMAAAAAACLAGADEARVTGWRSFGRALGVLRQLVNDQRDLVSGRHEDLANGTATYLLVHLLSSLPAARRREVLDLHAAARHSGSARAELAARMLDDEVVDSYAASVAPLIDRAHRLLGLLGGEPRCVRELHRLVEETAGHLPGFRLAVA</sequence>
<dbReference type="Gene3D" id="1.10.600.10">
    <property type="entry name" value="Farnesyl Diphosphate Synthase"/>
    <property type="match status" value="1"/>
</dbReference>
<dbReference type="InterPro" id="IPR008949">
    <property type="entry name" value="Isoprenoid_synthase_dom_sf"/>
</dbReference>
<accession>A0A543IH01</accession>
<comment type="similarity">
    <text evidence="1">Belongs to the FPP/GGPP synthase family.</text>
</comment>
<evidence type="ECO:0000313" key="2">
    <source>
        <dbReference type="EMBL" id="TQM69855.1"/>
    </source>
</evidence>
<keyword evidence="3" id="KW-1185">Reference proteome</keyword>
<dbReference type="AlphaFoldDB" id="A0A543IH01"/>
<protein>
    <submittedName>
        <fullName evidence="2">Heptaprenyl diphosphate synthase</fullName>
    </submittedName>
</protein>
<reference evidence="2 3" key="1">
    <citation type="submission" date="2019-06" db="EMBL/GenBank/DDBJ databases">
        <title>Sequencing the genomes of 1000 actinobacteria strains.</title>
        <authorList>
            <person name="Klenk H.-P."/>
        </authorList>
    </citation>
    <scope>NUCLEOTIDE SEQUENCE [LARGE SCALE GENOMIC DNA]</scope>
    <source>
        <strain evidence="2 3">DSM 45043</strain>
    </source>
</reference>
<gene>
    <name evidence="2" type="ORF">FHX41_3570</name>
</gene>
<proteinExistence type="inferred from homology"/>
<comment type="caution">
    <text evidence="2">The sequence shown here is derived from an EMBL/GenBank/DDBJ whole genome shotgun (WGS) entry which is preliminary data.</text>
</comment>
<dbReference type="OrthoDB" id="4601928at2"/>
<name>A0A543IH01_9ACTN</name>
<evidence type="ECO:0000256" key="1">
    <source>
        <dbReference type="RuleBase" id="RU004466"/>
    </source>
</evidence>
<organism evidence="2 3">
    <name type="scientific">Actinomadura hallensis</name>
    <dbReference type="NCBI Taxonomy" id="337895"/>
    <lineage>
        <taxon>Bacteria</taxon>
        <taxon>Bacillati</taxon>
        <taxon>Actinomycetota</taxon>
        <taxon>Actinomycetes</taxon>
        <taxon>Streptosporangiales</taxon>
        <taxon>Thermomonosporaceae</taxon>
        <taxon>Actinomadura</taxon>
    </lineage>
</organism>
<dbReference type="GO" id="GO:0004659">
    <property type="term" value="F:prenyltransferase activity"/>
    <property type="evidence" value="ECO:0007669"/>
    <property type="project" value="InterPro"/>
</dbReference>